<dbReference type="SUPFAM" id="SSF54631">
    <property type="entry name" value="CBS-domain pair"/>
    <property type="match status" value="1"/>
</dbReference>
<dbReference type="Gene3D" id="3.30.1340.30">
    <property type="match status" value="1"/>
</dbReference>
<dbReference type="AlphaFoldDB" id="A0A8J3TN38"/>
<evidence type="ECO:0000256" key="1">
    <source>
        <dbReference type="ARBA" id="ARBA00023122"/>
    </source>
</evidence>
<protein>
    <recommendedName>
        <fullName evidence="3">CBS domain-containing protein</fullName>
    </recommendedName>
</protein>
<keyword evidence="5" id="KW-1185">Reference proteome</keyword>
<proteinExistence type="predicted"/>
<keyword evidence="1 2" id="KW-0129">CBS domain</keyword>
<feature type="domain" description="CBS" evidence="3">
    <location>
        <begin position="91"/>
        <end position="149"/>
    </location>
</feature>
<dbReference type="Pfam" id="PF00571">
    <property type="entry name" value="CBS"/>
    <property type="match status" value="2"/>
</dbReference>
<dbReference type="PROSITE" id="PS51371">
    <property type="entry name" value="CBS"/>
    <property type="match status" value="2"/>
</dbReference>
<dbReference type="Pfam" id="PF04972">
    <property type="entry name" value="BON"/>
    <property type="match status" value="1"/>
</dbReference>
<feature type="domain" description="CBS" evidence="3">
    <location>
        <begin position="9"/>
        <end position="68"/>
    </location>
</feature>
<name>A0A8J3TN38_9ACTN</name>
<dbReference type="EMBL" id="BOOO01000013">
    <property type="protein sequence ID" value="GII28847.1"/>
    <property type="molecule type" value="Genomic_DNA"/>
</dbReference>
<gene>
    <name evidence="4" type="ORF">Pmi06nite_22890</name>
</gene>
<evidence type="ECO:0000313" key="5">
    <source>
        <dbReference type="Proteomes" id="UP000650628"/>
    </source>
</evidence>
<dbReference type="PANTHER" id="PTHR43080:SF29">
    <property type="entry name" value="OS02G0818000 PROTEIN"/>
    <property type="match status" value="1"/>
</dbReference>
<reference evidence="4 5" key="1">
    <citation type="submission" date="2021-01" db="EMBL/GenBank/DDBJ databases">
        <title>Whole genome shotgun sequence of Planotetraspora mira NBRC 15435.</title>
        <authorList>
            <person name="Komaki H."/>
            <person name="Tamura T."/>
        </authorList>
    </citation>
    <scope>NUCLEOTIDE SEQUENCE [LARGE SCALE GENOMIC DNA]</scope>
    <source>
        <strain evidence="4 5">NBRC 15435</strain>
    </source>
</reference>
<accession>A0A8J3TN38</accession>
<dbReference type="InterPro" id="IPR046342">
    <property type="entry name" value="CBS_dom_sf"/>
</dbReference>
<sequence>MPMTVRDVMSRFVIAVETGASFSDVVNAVCRFNVDAVPVVDQDKCVLGVISDDDLLLKGLGGGRTGDSIFEGAARRRERRKAMGRTAAEIMTSPAVTVTEDTALRHAAHLMHDNRIRQLPVVDARTGSILGLVRQADLLKVFSRSPEDIRDEVIAMVGPYIRSCTVQVEDGVVSLVGSVDRRSRIAILLDAVWQVDGVVDVEAEVSYAEDDLGRTVPPLYI</sequence>
<organism evidence="4 5">
    <name type="scientific">Planotetraspora mira</name>
    <dbReference type="NCBI Taxonomy" id="58121"/>
    <lineage>
        <taxon>Bacteria</taxon>
        <taxon>Bacillati</taxon>
        <taxon>Actinomycetota</taxon>
        <taxon>Actinomycetes</taxon>
        <taxon>Streptosporangiales</taxon>
        <taxon>Streptosporangiaceae</taxon>
        <taxon>Planotetraspora</taxon>
    </lineage>
</organism>
<dbReference type="InterPro" id="IPR000644">
    <property type="entry name" value="CBS_dom"/>
</dbReference>
<evidence type="ECO:0000256" key="2">
    <source>
        <dbReference type="PROSITE-ProRule" id="PRU00703"/>
    </source>
</evidence>
<dbReference type="PANTHER" id="PTHR43080">
    <property type="entry name" value="CBS DOMAIN-CONTAINING PROTEIN CBSX3, MITOCHONDRIAL"/>
    <property type="match status" value="1"/>
</dbReference>
<dbReference type="Proteomes" id="UP000650628">
    <property type="component" value="Unassembled WGS sequence"/>
</dbReference>
<dbReference type="Gene3D" id="3.10.580.10">
    <property type="entry name" value="CBS-domain"/>
    <property type="match status" value="1"/>
</dbReference>
<evidence type="ECO:0000313" key="4">
    <source>
        <dbReference type="EMBL" id="GII28847.1"/>
    </source>
</evidence>
<dbReference type="InterPro" id="IPR051257">
    <property type="entry name" value="Diverse_CBS-Domain"/>
</dbReference>
<comment type="caution">
    <text evidence="4">The sequence shown here is derived from an EMBL/GenBank/DDBJ whole genome shotgun (WGS) entry which is preliminary data.</text>
</comment>
<dbReference type="InterPro" id="IPR007055">
    <property type="entry name" value="BON_dom"/>
</dbReference>
<dbReference type="SMART" id="SM00116">
    <property type="entry name" value="CBS"/>
    <property type="match status" value="2"/>
</dbReference>
<evidence type="ECO:0000259" key="3">
    <source>
        <dbReference type="PROSITE" id="PS51371"/>
    </source>
</evidence>